<keyword evidence="3" id="KW-1185">Reference proteome</keyword>
<keyword evidence="1" id="KW-0472">Membrane</keyword>
<dbReference type="RefSeq" id="WP_089919705.1">
    <property type="nucleotide sequence ID" value="NZ_FOBB01000010.1"/>
</dbReference>
<keyword evidence="1" id="KW-0812">Transmembrane</keyword>
<organism evidence="2 3">
    <name type="scientific">Chitinophaga rupis</name>
    <dbReference type="NCBI Taxonomy" id="573321"/>
    <lineage>
        <taxon>Bacteria</taxon>
        <taxon>Pseudomonadati</taxon>
        <taxon>Bacteroidota</taxon>
        <taxon>Chitinophagia</taxon>
        <taxon>Chitinophagales</taxon>
        <taxon>Chitinophagaceae</taxon>
        <taxon>Chitinophaga</taxon>
    </lineage>
</organism>
<gene>
    <name evidence="2" type="ORF">SAMN04488505_11098</name>
</gene>
<proteinExistence type="predicted"/>
<evidence type="ECO:0000313" key="2">
    <source>
        <dbReference type="EMBL" id="SEN41455.1"/>
    </source>
</evidence>
<evidence type="ECO:0000256" key="1">
    <source>
        <dbReference type="SAM" id="Phobius"/>
    </source>
</evidence>
<evidence type="ECO:0000313" key="3">
    <source>
        <dbReference type="Proteomes" id="UP000198984"/>
    </source>
</evidence>
<dbReference type="EMBL" id="FOBB01000010">
    <property type="protein sequence ID" value="SEN41455.1"/>
    <property type="molecule type" value="Genomic_DNA"/>
</dbReference>
<dbReference type="AlphaFoldDB" id="A0A1H8GCH1"/>
<name>A0A1H8GCH1_9BACT</name>
<feature type="transmembrane region" description="Helical" evidence="1">
    <location>
        <begin position="41"/>
        <end position="63"/>
    </location>
</feature>
<reference evidence="2 3" key="1">
    <citation type="submission" date="2016-10" db="EMBL/GenBank/DDBJ databases">
        <authorList>
            <person name="de Groot N.N."/>
        </authorList>
    </citation>
    <scope>NUCLEOTIDE SEQUENCE [LARGE SCALE GENOMIC DNA]</scope>
    <source>
        <strain evidence="2 3">DSM 21039</strain>
    </source>
</reference>
<feature type="transmembrane region" description="Helical" evidence="1">
    <location>
        <begin position="12"/>
        <end position="29"/>
    </location>
</feature>
<protein>
    <submittedName>
        <fullName evidence="2">Uncharacterized protein</fullName>
    </submittedName>
</protein>
<dbReference type="Proteomes" id="UP000198984">
    <property type="component" value="Unassembled WGS sequence"/>
</dbReference>
<dbReference type="STRING" id="573321.SAMN04488505_11098"/>
<keyword evidence="1" id="KW-1133">Transmembrane helix</keyword>
<accession>A0A1H8GCH1</accession>
<sequence length="65" mass="7337">MKDNKDTLSRFWLVTSNALPPIGFFLYFKHRNTHPNKAKRALASAMIGVPIAILGGYIMNTFILN</sequence>
<dbReference type="OrthoDB" id="1373413at2"/>